<feature type="transmembrane region" description="Helical" evidence="8">
    <location>
        <begin position="6"/>
        <end position="30"/>
    </location>
</feature>
<evidence type="ECO:0000256" key="7">
    <source>
        <dbReference type="ARBA" id="ARBA00023136"/>
    </source>
</evidence>
<evidence type="ECO:0000313" key="10">
    <source>
        <dbReference type="Proteomes" id="UP000488506"/>
    </source>
</evidence>
<dbReference type="PIRSF" id="PIRSF006102">
    <property type="entry name" value="NQR_DE"/>
    <property type="match status" value="1"/>
</dbReference>
<dbReference type="GO" id="GO:0022900">
    <property type="term" value="P:electron transport chain"/>
    <property type="evidence" value="ECO:0007669"/>
    <property type="project" value="UniProtKB-UniRule"/>
</dbReference>
<comment type="similarity">
    <text evidence="8">Belongs to the NqrDE/RnfAE family.</text>
</comment>
<comment type="subcellular location">
    <subcellularLocation>
        <location evidence="8">Cell membrane</location>
        <topology evidence="8">Multi-pass membrane protein</topology>
    </subcellularLocation>
    <subcellularLocation>
        <location evidence="1">Endomembrane system</location>
        <topology evidence="1">Multi-pass membrane protein</topology>
    </subcellularLocation>
</comment>
<dbReference type="Proteomes" id="UP000488506">
    <property type="component" value="Unassembled WGS sequence"/>
</dbReference>
<dbReference type="GO" id="GO:0005886">
    <property type="term" value="C:plasma membrane"/>
    <property type="evidence" value="ECO:0007669"/>
    <property type="project" value="UniProtKB-SubCell"/>
</dbReference>
<keyword evidence="6 8" id="KW-1133">Transmembrane helix</keyword>
<evidence type="ECO:0000256" key="6">
    <source>
        <dbReference type="ARBA" id="ARBA00022989"/>
    </source>
</evidence>
<reference evidence="9 10" key="1">
    <citation type="submission" date="2019-12" db="EMBL/GenBank/DDBJ databases">
        <authorList>
            <person name="Wolfe R."/>
            <person name="Danczak R."/>
            <person name="Wilkins M."/>
        </authorList>
    </citation>
    <scope>NUCLEOTIDE SEQUENCE [LARGE SCALE GENOMIC DNA]</scope>
    <source>
        <strain evidence="9">X2_MaxBin.013</strain>
    </source>
</reference>
<evidence type="ECO:0000256" key="3">
    <source>
        <dbReference type="ARBA" id="ARBA00022692"/>
    </source>
</evidence>
<dbReference type="EC" id="7.-.-.-" evidence="8"/>
<proteinExistence type="inferred from homology"/>
<feature type="transmembrane region" description="Helical" evidence="8">
    <location>
        <begin position="103"/>
        <end position="123"/>
    </location>
</feature>
<feature type="transmembrane region" description="Helical" evidence="8">
    <location>
        <begin position="171"/>
        <end position="190"/>
    </location>
</feature>
<keyword evidence="3 8" id="KW-0812">Transmembrane</keyword>
<evidence type="ECO:0000313" key="9">
    <source>
        <dbReference type="EMBL" id="KAF0133196.1"/>
    </source>
</evidence>
<dbReference type="Pfam" id="PF02508">
    <property type="entry name" value="Rnf-Nqr"/>
    <property type="match status" value="1"/>
</dbReference>
<evidence type="ECO:0000256" key="5">
    <source>
        <dbReference type="ARBA" id="ARBA00022982"/>
    </source>
</evidence>
<dbReference type="HAMAP" id="MF_00459">
    <property type="entry name" value="RsxA_RnfA"/>
    <property type="match status" value="1"/>
</dbReference>
<sequence length="192" mass="20577">MNLFLIVVSAVLINNFILTKFLGLCPFVGVSNQIDASIGMGGAVIFVMTIASAVAWLFQTYILNPLNIGFLQTISYILVIAALVQFCEVVINKVSPSLKQALGIYLPLITTNCAVLGVAILNFRSNYTFIESVFNGFGSGLGFTMALLLMAGIRERIELAPIPRSLKGASITFITASLMSLAFLGFSGLIPQ</sequence>
<dbReference type="InterPro" id="IPR011293">
    <property type="entry name" value="Ion_transpt_RnfA/RsxA"/>
</dbReference>
<feature type="transmembrane region" description="Helical" evidence="8">
    <location>
        <begin position="37"/>
        <end position="58"/>
    </location>
</feature>
<evidence type="ECO:0000256" key="1">
    <source>
        <dbReference type="ARBA" id="ARBA00004127"/>
    </source>
</evidence>
<keyword evidence="8" id="KW-1003">Cell membrane</keyword>
<dbReference type="PANTHER" id="PTHR30335:SF0">
    <property type="entry name" value="ION-TRANSLOCATING OXIDOREDUCTASE COMPLEX SUBUNIT A"/>
    <property type="match status" value="1"/>
</dbReference>
<protein>
    <recommendedName>
        <fullName evidence="8">Ion-translocating oxidoreductase complex subunit A</fullName>
        <ecNumber evidence="8">7.-.-.-</ecNumber>
    </recommendedName>
    <alternativeName>
        <fullName evidence="8">Rnf electron transport complex subunit A</fullName>
    </alternativeName>
</protein>
<keyword evidence="7 8" id="KW-0472">Membrane</keyword>
<dbReference type="InterPro" id="IPR003667">
    <property type="entry name" value="NqrDE/RnfAE"/>
</dbReference>
<organism evidence="9 10">
    <name type="scientific">Candidatus Saganbacteria bacterium</name>
    <dbReference type="NCBI Taxonomy" id="2575572"/>
    <lineage>
        <taxon>Bacteria</taxon>
        <taxon>Bacillati</taxon>
        <taxon>Saganbacteria</taxon>
    </lineage>
</organism>
<dbReference type="AlphaFoldDB" id="A0A833NZJ0"/>
<comment type="caution">
    <text evidence="9">The sequence shown here is derived from an EMBL/GenBank/DDBJ whole genome shotgun (WGS) entry which is preliminary data.</text>
</comment>
<keyword evidence="4 8" id="KW-1278">Translocase</keyword>
<dbReference type="InterPro" id="IPR050133">
    <property type="entry name" value="NqrDE/RnfAE_oxidrdctase"/>
</dbReference>
<evidence type="ECO:0000256" key="2">
    <source>
        <dbReference type="ARBA" id="ARBA00022448"/>
    </source>
</evidence>
<gene>
    <name evidence="8" type="primary">rnfA</name>
    <name evidence="9" type="ORF">FD145_1397</name>
</gene>
<comment type="subunit">
    <text evidence="8">The complex is composed of six subunits: RnfA, RnfB, RnfC, RnfD, RnfE and RnfG.</text>
</comment>
<dbReference type="PANTHER" id="PTHR30335">
    <property type="entry name" value="INTEGRAL MEMBRANE PROTEIN OF SOXR-REDUCING COMPLEX"/>
    <property type="match status" value="1"/>
</dbReference>
<dbReference type="NCBIfam" id="NF003481">
    <property type="entry name" value="PRK05151.1"/>
    <property type="match status" value="1"/>
</dbReference>
<evidence type="ECO:0000256" key="8">
    <source>
        <dbReference type="HAMAP-Rule" id="MF_00459"/>
    </source>
</evidence>
<dbReference type="EMBL" id="WPAF01000032">
    <property type="protein sequence ID" value="KAF0133196.1"/>
    <property type="molecule type" value="Genomic_DNA"/>
</dbReference>
<keyword evidence="5 8" id="KW-0249">Electron transport</keyword>
<comment type="function">
    <text evidence="8">Part of a membrane-bound complex that couples electron transfer with translocation of ions across the membrane.</text>
</comment>
<evidence type="ECO:0000256" key="4">
    <source>
        <dbReference type="ARBA" id="ARBA00022967"/>
    </source>
</evidence>
<feature type="transmembrane region" description="Helical" evidence="8">
    <location>
        <begin position="129"/>
        <end position="150"/>
    </location>
</feature>
<feature type="transmembrane region" description="Helical" evidence="8">
    <location>
        <begin position="70"/>
        <end position="91"/>
    </location>
</feature>
<name>A0A833NZJ0_UNCSA</name>
<dbReference type="GO" id="GO:0012505">
    <property type="term" value="C:endomembrane system"/>
    <property type="evidence" value="ECO:0007669"/>
    <property type="project" value="UniProtKB-SubCell"/>
</dbReference>
<accession>A0A833NZJ0</accession>
<keyword evidence="2 8" id="KW-0813">Transport</keyword>
<dbReference type="NCBIfam" id="TIGR01943">
    <property type="entry name" value="rnfA"/>
    <property type="match status" value="1"/>
</dbReference>